<gene>
    <name evidence="8" type="ORF">SAMN05444350_10172</name>
</gene>
<evidence type="ECO:0000313" key="9">
    <source>
        <dbReference type="Proteomes" id="UP000184192"/>
    </source>
</evidence>
<evidence type="ECO:0000313" key="8">
    <source>
        <dbReference type="EMBL" id="SHI31985.1"/>
    </source>
</evidence>
<feature type="signal peptide" evidence="6">
    <location>
        <begin position="1"/>
        <end position="18"/>
    </location>
</feature>
<dbReference type="EMBL" id="FQZN01000001">
    <property type="protein sequence ID" value="SHI31985.1"/>
    <property type="molecule type" value="Genomic_DNA"/>
</dbReference>
<dbReference type="PROSITE" id="PS51352">
    <property type="entry name" value="THIOREDOXIN_2"/>
    <property type="match status" value="1"/>
</dbReference>
<evidence type="ECO:0000256" key="4">
    <source>
        <dbReference type="ARBA" id="ARBA00023284"/>
    </source>
</evidence>
<keyword evidence="3" id="KW-1015">Disulfide bond</keyword>
<keyword evidence="2" id="KW-0201">Cytochrome c-type biogenesis</keyword>
<sequence>MKKACLLYLLLIGLSACGGKKTDAVSLNGEIKGLGSDTLYLYGADRMYDRMDTLIVEKDKFSATLTVDTLVSTILLFSDGTEYPLYLNKGDKIQIKGSNAELSALQINGNVPNTELTTFNQELKGLGTPSVKALEEKAENFIKNHPSSLASIYLLDKYFVQALQPDIERIKMLADGMTGELKDRPYMQALLSQIDEDEKVAVGKTAPYFRLRNVEGKEITRSTLKDQYLLIQFWASWDTISREQNAMFRRIYKKEQKNKDFTLIGVSLDLDKDKWKETIKTDTLKWEQTCDFAGWNGEVVKQFAIQKLPANLLLSPTGKIEGKDLNEKAIEKKVKEIQEEKEKKEAAKKKNKR</sequence>
<dbReference type="GO" id="GO:0030313">
    <property type="term" value="C:cell envelope"/>
    <property type="evidence" value="ECO:0007669"/>
    <property type="project" value="UniProtKB-SubCell"/>
</dbReference>
<dbReference type="InterPro" id="IPR000866">
    <property type="entry name" value="AhpC/TSA"/>
</dbReference>
<evidence type="ECO:0000259" key="7">
    <source>
        <dbReference type="PROSITE" id="PS51352"/>
    </source>
</evidence>
<evidence type="ECO:0000256" key="3">
    <source>
        <dbReference type="ARBA" id="ARBA00023157"/>
    </source>
</evidence>
<proteinExistence type="predicted"/>
<dbReference type="AlphaFoldDB" id="A0A1M6A6D3"/>
<feature type="chain" id="PRO_5013019799" description="Thioredoxin domain-containing protein" evidence="6">
    <location>
        <begin position="19"/>
        <end position="353"/>
    </location>
</feature>
<name>A0A1M6A6D3_9BACE</name>
<dbReference type="InterPro" id="IPR036249">
    <property type="entry name" value="Thioredoxin-like_sf"/>
</dbReference>
<keyword evidence="6" id="KW-0732">Signal</keyword>
<protein>
    <recommendedName>
        <fullName evidence="7">Thioredoxin domain-containing protein</fullName>
    </recommendedName>
</protein>
<dbReference type="Pfam" id="PF00578">
    <property type="entry name" value="AhpC-TSA"/>
    <property type="match status" value="1"/>
</dbReference>
<evidence type="ECO:0000256" key="5">
    <source>
        <dbReference type="SAM" id="Coils"/>
    </source>
</evidence>
<dbReference type="PANTHER" id="PTHR42852:SF6">
    <property type="entry name" value="THIOL:DISULFIDE INTERCHANGE PROTEIN DSBE"/>
    <property type="match status" value="1"/>
</dbReference>
<keyword evidence="5" id="KW-0175">Coiled coil</keyword>
<evidence type="ECO:0000256" key="6">
    <source>
        <dbReference type="SAM" id="SignalP"/>
    </source>
</evidence>
<dbReference type="Proteomes" id="UP000184192">
    <property type="component" value="Unassembled WGS sequence"/>
</dbReference>
<dbReference type="InterPro" id="IPR050553">
    <property type="entry name" value="Thioredoxin_ResA/DsbE_sf"/>
</dbReference>
<dbReference type="PANTHER" id="PTHR42852">
    <property type="entry name" value="THIOL:DISULFIDE INTERCHANGE PROTEIN DSBE"/>
    <property type="match status" value="1"/>
</dbReference>
<dbReference type="GO" id="GO:0017004">
    <property type="term" value="P:cytochrome complex assembly"/>
    <property type="evidence" value="ECO:0007669"/>
    <property type="project" value="UniProtKB-KW"/>
</dbReference>
<keyword evidence="9" id="KW-1185">Reference proteome</keyword>
<accession>A0A1M6A6D3</accession>
<dbReference type="SUPFAM" id="SSF52833">
    <property type="entry name" value="Thioredoxin-like"/>
    <property type="match status" value="1"/>
</dbReference>
<comment type="subcellular location">
    <subcellularLocation>
        <location evidence="1">Cell envelope</location>
    </subcellularLocation>
</comment>
<feature type="domain" description="Thioredoxin" evidence="7">
    <location>
        <begin position="200"/>
        <end position="335"/>
    </location>
</feature>
<dbReference type="InterPro" id="IPR025380">
    <property type="entry name" value="DUF4369"/>
</dbReference>
<dbReference type="eggNOG" id="COG0526">
    <property type="taxonomic scope" value="Bacteria"/>
</dbReference>
<organism evidence="8 9">
    <name type="scientific">Bacteroides stercorirosoris</name>
    <dbReference type="NCBI Taxonomy" id="871324"/>
    <lineage>
        <taxon>Bacteria</taxon>
        <taxon>Pseudomonadati</taxon>
        <taxon>Bacteroidota</taxon>
        <taxon>Bacteroidia</taxon>
        <taxon>Bacteroidales</taxon>
        <taxon>Bacteroidaceae</taxon>
        <taxon>Bacteroides</taxon>
    </lineage>
</organism>
<dbReference type="CDD" id="cd02966">
    <property type="entry name" value="TlpA_like_family"/>
    <property type="match status" value="1"/>
</dbReference>
<dbReference type="InterPro" id="IPR013766">
    <property type="entry name" value="Thioredoxin_domain"/>
</dbReference>
<evidence type="ECO:0000256" key="1">
    <source>
        <dbReference type="ARBA" id="ARBA00004196"/>
    </source>
</evidence>
<dbReference type="GeneID" id="92710329"/>
<reference evidence="9" key="1">
    <citation type="submission" date="2016-11" db="EMBL/GenBank/DDBJ databases">
        <authorList>
            <person name="Varghese N."/>
            <person name="Submissions S."/>
        </authorList>
    </citation>
    <scope>NUCLEOTIDE SEQUENCE [LARGE SCALE GENOMIC DNA]</scope>
    <source>
        <strain evidence="9">DSM 26884</strain>
    </source>
</reference>
<dbReference type="Gene3D" id="3.40.30.10">
    <property type="entry name" value="Glutaredoxin"/>
    <property type="match status" value="1"/>
</dbReference>
<feature type="coiled-coil region" evidence="5">
    <location>
        <begin position="320"/>
        <end position="350"/>
    </location>
</feature>
<dbReference type="Pfam" id="PF14289">
    <property type="entry name" value="DUF4369"/>
    <property type="match status" value="1"/>
</dbReference>
<dbReference type="PROSITE" id="PS51257">
    <property type="entry name" value="PROKAR_LIPOPROTEIN"/>
    <property type="match status" value="1"/>
</dbReference>
<evidence type="ECO:0000256" key="2">
    <source>
        <dbReference type="ARBA" id="ARBA00022748"/>
    </source>
</evidence>
<dbReference type="RefSeq" id="WP_073312375.1">
    <property type="nucleotide sequence ID" value="NZ_CAMTFU010000007.1"/>
</dbReference>
<keyword evidence="4" id="KW-0676">Redox-active center</keyword>